<dbReference type="Pfam" id="PF00018">
    <property type="entry name" value="SH3_1"/>
    <property type="match status" value="1"/>
</dbReference>
<evidence type="ECO:0000313" key="7">
    <source>
        <dbReference type="Proteomes" id="UP001367676"/>
    </source>
</evidence>
<name>A0AAN9T3Q5_9HEMI</name>
<feature type="region of interest" description="Disordered" evidence="4">
    <location>
        <begin position="326"/>
        <end position="389"/>
    </location>
</feature>
<dbReference type="InterPro" id="IPR001452">
    <property type="entry name" value="SH3_domain"/>
</dbReference>
<evidence type="ECO:0000256" key="4">
    <source>
        <dbReference type="SAM" id="MobiDB-lite"/>
    </source>
</evidence>
<dbReference type="SMART" id="SM00326">
    <property type="entry name" value="SH3"/>
    <property type="match status" value="1"/>
</dbReference>
<dbReference type="GO" id="GO:0005737">
    <property type="term" value="C:cytoplasm"/>
    <property type="evidence" value="ECO:0007669"/>
    <property type="project" value="TreeGrafter"/>
</dbReference>
<dbReference type="CDD" id="cd11888">
    <property type="entry name" value="SH3_ARHGAP9_like"/>
    <property type="match status" value="1"/>
</dbReference>
<accession>A0AAN9T3Q5</accession>
<feature type="region of interest" description="Disordered" evidence="4">
    <location>
        <begin position="262"/>
        <end position="284"/>
    </location>
</feature>
<feature type="compositionally biased region" description="Basic and acidic residues" evidence="4">
    <location>
        <begin position="368"/>
        <end position="387"/>
    </location>
</feature>
<evidence type="ECO:0000256" key="2">
    <source>
        <dbReference type="ARBA" id="ARBA00022468"/>
    </source>
</evidence>
<dbReference type="Gene3D" id="2.30.30.40">
    <property type="entry name" value="SH3 Domains"/>
    <property type="match status" value="1"/>
</dbReference>
<keyword evidence="7" id="KW-1185">Reference proteome</keyword>
<dbReference type="GO" id="GO:0005096">
    <property type="term" value="F:GTPase activator activity"/>
    <property type="evidence" value="ECO:0007669"/>
    <property type="project" value="UniProtKB-KW"/>
</dbReference>
<keyword evidence="2" id="KW-0343">GTPase activation</keyword>
<gene>
    <name evidence="6" type="ORF">V9T40_014348</name>
</gene>
<dbReference type="InterPro" id="IPR036028">
    <property type="entry name" value="SH3-like_dom_sf"/>
</dbReference>
<proteinExistence type="predicted"/>
<keyword evidence="1 3" id="KW-0728">SH3 domain</keyword>
<dbReference type="PANTHER" id="PTHR23176:SF129">
    <property type="entry name" value="RHO GTPASE ACTIVATING PROTEIN AT 16F, ISOFORM E-RELATED"/>
    <property type="match status" value="1"/>
</dbReference>
<reference evidence="6 7" key="1">
    <citation type="submission" date="2024-03" db="EMBL/GenBank/DDBJ databases">
        <title>Adaptation during the transition from Ophiocordyceps entomopathogen to insect associate is accompanied by gene loss and intensified selection.</title>
        <authorList>
            <person name="Ward C.M."/>
            <person name="Onetto C.A."/>
            <person name="Borneman A.R."/>
        </authorList>
    </citation>
    <scope>NUCLEOTIDE SEQUENCE [LARGE SCALE GENOMIC DNA]</scope>
    <source>
        <strain evidence="6">AWRI1</strain>
        <tissue evidence="6">Single Adult Female</tissue>
    </source>
</reference>
<evidence type="ECO:0000256" key="3">
    <source>
        <dbReference type="PROSITE-ProRule" id="PRU00192"/>
    </source>
</evidence>
<dbReference type="PROSITE" id="PS50002">
    <property type="entry name" value="SH3"/>
    <property type="match status" value="1"/>
</dbReference>
<dbReference type="AlphaFoldDB" id="A0AAN9T3Q5"/>
<organism evidence="6 7">
    <name type="scientific">Parthenolecanium corni</name>
    <dbReference type="NCBI Taxonomy" id="536013"/>
    <lineage>
        <taxon>Eukaryota</taxon>
        <taxon>Metazoa</taxon>
        <taxon>Ecdysozoa</taxon>
        <taxon>Arthropoda</taxon>
        <taxon>Hexapoda</taxon>
        <taxon>Insecta</taxon>
        <taxon>Pterygota</taxon>
        <taxon>Neoptera</taxon>
        <taxon>Paraneoptera</taxon>
        <taxon>Hemiptera</taxon>
        <taxon>Sternorrhyncha</taxon>
        <taxon>Coccoidea</taxon>
        <taxon>Coccidae</taxon>
        <taxon>Parthenolecanium</taxon>
    </lineage>
</organism>
<dbReference type="SUPFAM" id="SSF50044">
    <property type="entry name" value="SH3-domain"/>
    <property type="match status" value="1"/>
</dbReference>
<dbReference type="Proteomes" id="UP001367676">
    <property type="component" value="Unassembled WGS sequence"/>
</dbReference>
<sequence length="517" mass="58470">MEIPDIHVRVLYDFDYTTKDGKEVKIKSGEKLYLIKKTNDDWWQVIRNTGRPFYVPASYIEEIPRTHTWSQNERKFNEGLAKSRSQTFDSTYRTRSCSVESQQTHEGHKMKPEVPKRTIFDTRRLHSARDDVFQTPIDDHNVEEVEEADYVNVVGKQITERDTKSSVSVPRSCDSVSETISNVDRLLESISNNLITAEETFTNGYSHVSVRSRTLPPHETTQLNLSNSLEELTQEIELKAKSIGIKSKSGYSKDFVNSISKDIPVPPKNLHDPRSSPLKQVNEIPKMNNDMKNKLQYSGSFKTKHEREKWAKNCILLSSTREEDFPVDASKDEPQSSNDSNNNVSVDKSNEDLSENAITGLDSSSDISRSDHSDILKSDKSIGDDTKASSSLSNERVDFRIMCSNVSENSDKFAPKSVLDSSVEDFDKNSVFTNSRLTPSDRGSTDSLLDVDHNFSIQEGSICTTASDSLLQTSDTSEECLSSILRQESGEKESERRKKAALKRHTRVSFSSDDIIF</sequence>
<dbReference type="EMBL" id="JBBCAQ010000038">
    <property type="protein sequence ID" value="KAK7571876.1"/>
    <property type="molecule type" value="Genomic_DNA"/>
</dbReference>
<comment type="caution">
    <text evidence="6">The sequence shown here is derived from an EMBL/GenBank/DDBJ whole genome shotgun (WGS) entry which is preliminary data.</text>
</comment>
<evidence type="ECO:0000259" key="5">
    <source>
        <dbReference type="PROSITE" id="PS50002"/>
    </source>
</evidence>
<feature type="compositionally biased region" description="Low complexity" evidence="4">
    <location>
        <begin position="336"/>
        <end position="347"/>
    </location>
</feature>
<dbReference type="PANTHER" id="PTHR23176">
    <property type="entry name" value="RHO/RAC/CDC GTPASE-ACTIVATING PROTEIN"/>
    <property type="match status" value="1"/>
</dbReference>
<evidence type="ECO:0000313" key="6">
    <source>
        <dbReference type="EMBL" id="KAK7571876.1"/>
    </source>
</evidence>
<dbReference type="InterPro" id="IPR050729">
    <property type="entry name" value="Rho-GAP"/>
</dbReference>
<protein>
    <recommendedName>
        <fullName evidence="5">SH3 domain-containing protein</fullName>
    </recommendedName>
</protein>
<evidence type="ECO:0000256" key="1">
    <source>
        <dbReference type="ARBA" id="ARBA00022443"/>
    </source>
</evidence>
<feature type="domain" description="SH3" evidence="5">
    <location>
        <begin position="3"/>
        <end position="65"/>
    </location>
</feature>
<feature type="region of interest" description="Disordered" evidence="4">
    <location>
        <begin position="483"/>
        <end position="503"/>
    </location>
</feature>